<dbReference type="AlphaFoldDB" id="A0A1I6FJ31"/>
<gene>
    <name evidence="1" type="ORF">SAMN04488564_1226</name>
</gene>
<keyword evidence="2" id="KW-1185">Reference proteome</keyword>
<dbReference type="Proteomes" id="UP000198583">
    <property type="component" value="Unassembled WGS sequence"/>
</dbReference>
<protein>
    <submittedName>
        <fullName evidence="1">Uncharacterized protein</fullName>
    </submittedName>
</protein>
<sequence length="34" mass="3592">MGGPFASPAYVVKLTFQAEEVGGGFFKLTNRTNG</sequence>
<organism evidence="1 2">
    <name type="scientific">Lentzea waywayandensis</name>
    <dbReference type="NCBI Taxonomy" id="84724"/>
    <lineage>
        <taxon>Bacteria</taxon>
        <taxon>Bacillati</taxon>
        <taxon>Actinomycetota</taxon>
        <taxon>Actinomycetes</taxon>
        <taxon>Pseudonocardiales</taxon>
        <taxon>Pseudonocardiaceae</taxon>
        <taxon>Lentzea</taxon>
    </lineage>
</organism>
<reference evidence="2" key="1">
    <citation type="submission" date="2016-10" db="EMBL/GenBank/DDBJ databases">
        <authorList>
            <person name="Varghese N."/>
            <person name="Submissions S."/>
        </authorList>
    </citation>
    <scope>NUCLEOTIDE SEQUENCE [LARGE SCALE GENOMIC DNA]</scope>
    <source>
        <strain evidence="2">DSM 44232</strain>
    </source>
</reference>
<evidence type="ECO:0000313" key="1">
    <source>
        <dbReference type="EMBL" id="SFR29817.1"/>
    </source>
</evidence>
<dbReference type="EMBL" id="FOYL01000022">
    <property type="protein sequence ID" value="SFR29817.1"/>
    <property type="molecule type" value="Genomic_DNA"/>
</dbReference>
<evidence type="ECO:0000313" key="2">
    <source>
        <dbReference type="Proteomes" id="UP000198583"/>
    </source>
</evidence>
<accession>A0A1I6FJ31</accession>
<name>A0A1I6FJ31_9PSEU</name>
<proteinExistence type="predicted"/>